<feature type="compositionally biased region" description="Low complexity" evidence="1">
    <location>
        <begin position="63"/>
        <end position="91"/>
    </location>
</feature>
<reference evidence="2 5" key="1">
    <citation type="submission" date="2023-07" db="EMBL/GenBank/DDBJ databases">
        <authorList>
            <person name="Peeters C."/>
        </authorList>
    </citation>
    <scope>NUCLEOTIDE SEQUENCE</scope>
    <source>
        <strain evidence="3 5">R-77569</strain>
        <strain evidence="2">R-77591</strain>
    </source>
</reference>
<protein>
    <submittedName>
        <fullName evidence="2">Uncharacterized protein</fullName>
    </submittedName>
</protein>
<name>A0AAD2AYA9_9RALS</name>
<keyword evidence="5" id="KW-1185">Reference proteome</keyword>
<organism evidence="2 4">
    <name type="scientific">Ralstonia mannitolilytica</name>
    <dbReference type="NCBI Taxonomy" id="105219"/>
    <lineage>
        <taxon>Bacteria</taxon>
        <taxon>Pseudomonadati</taxon>
        <taxon>Pseudomonadota</taxon>
        <taxon>Betaproteobacteria</taxon>
        <taxon>Burkholderiales</taxon>
        <taxon>Burkholderiaceae</taxon>
        <taxon>Ralstonia</taxon>
    </lineage>
</organism>
<dbReference type="EMBL" id="CATVXE010000020">
    <property type="protein sequence ID" value="CAJ0692953.1"/>
    <property type="molecule type" value="Genomic_DNA"/>
</dbReference>
<evidence type="ECO:0000313" key="2">
    <source>
        <dbReference type="EMBL" id="CAJ0692953.1"/>
    </source>
</evidence>
<evidence type="ECO:0000313" key="4">
    <source>
        <dbReference type="Proteomes" id="UP001190002"/>
    </source>
</evidence>
<proteinExistence type="predicted"/>
<dbReference type="Proteomes" id="UP001190002">
    <property type="component" value="Unassembled WGS sequence"/>
</dbReference>
<dbReference type="AlphaFoldDB" id="A0AAD2AYA9"/>
<evidence type="ECO:0000256" key="1">
    <source>
        <dbReference type="SAM" id="MobiDB-lite"/>
    </source>
</evidence>
<evidence type="ECO:0000313" key="3">
    <source>
        <dbReference type="EMBL" id="CAJ0892075.1"/>
    </source>
</evidence>
<sequence length="152" mass="15373">MNAKQIGGGALLASALVAGWLIVAPPGAEKAGVLAVAPEVAQSDPVGRGDSGDRKAPAPTPPKGTATAAQPAQPTVVAATTPRAATGGPRAYGYGVMDENGQVVPPPRPAVMTEVRPGMPENDTTGTERGHDRGPNFNLGLYRQADGSVYRP</sequence>
<gene>
    <name evidence="3" type="ORF">R77569_04194</name>
    <name evidence="2" type="ORF">R77591_04006</name>
</gene>
<dbReference type="EMBL" id="CAUDKV010000023">
    <property type="protein sequence ID" value="CAJ0892075.1"/>
    <property type="molecule type" value="Genomic_DNA"/>
</dbReference>
<dbReference type="RefSeq" id="WP_104566134.1">
    <property type="nucleotide sequence ID" value="NZ_CATVXE010000020.1"/>
</dbReference>
<feature type="region of interest" description="Disordered" evidence="1">
    <location>
        <begin position="42"/>
        <end position="152"/>
    </location>
</feature>
<comment type="caution">
    <text evidence="2">The sequence shown here is derived from an EMBL/GenBank/DDBJ whole genome shotgun (WGS) entry which is preliminary data.</text>
</comment>
<evidence type="ECO:0000313" key="5">
    <source>
        <dbReference type="Proteomes" id="UP001190452"/>
    </source>
</evidence>
<accession>A0AAD2AYA9</accession>
<dbReference type="Proteomes" id="UP001190452">
    <property type="component" value="Unassembled WGS sequence"/>
</dbReference>